<evidence type="ECO:0000256" key="2">
    <source>
        <dbReference type="ARBA" id="ARBA00023015"/>
    </source>
</evidence>
<dbReference type="Pfam" id="PF04542">
    <property type="entry name" value="Sigma70_r2"/>
    <property type="match status" value="1"/>
</dbReference>
<evidence type="ECO:0000256" key="6">
    <source>
        <dbReference type="RuleBase" id="RU000716"/>
    </source>
</evidence>
<evidence type="ECO:0000313" key="10">
    <source>
        <dbReference type="Proteomes" id="UP000466607"/>
    </source>
</evidence>
<feature type="domain" description="RNA polymerase sigma-70 region 2" evidence="7">
    <location>
        <begin position="30"/>
        <end position="89"/>
    </location>
</feature>
<dbReference type="InterPro" id="IPR013249">
    <property type="entry name" value="RNA_pol_sigma70_r4_t2"/>
</dbReference>
<dbReference type="InterPro" id="IPR000838">
    <property type="entry name" value="RNA_pol_sigma70_ECF_CS"/>
</dbReference>
<name>A0AAD1MS96_9MYCO</name>
<evidence type="ECO:0000256" key="3">
    <source>
        <dbReference type="ARBA" id="ARBA00023082"/>
    </source>
</evidence>
<dbReference type="InterPro" id="IPR007627">
    <property type="entry name" value="RNA_pol_sigma70_r2"/>
</dbReference>
<dbReference type="PANTHER" id="PTHR43133:SF59">
    <property type="entry name" value="ECF RNA POLYMERASE SIGMA FACTOR SIGR"/>
    <property type="match status" value="1"/>
</dbReference>
<dbReference type="GO" id="GO:0006950">
    <property type="term" value="P:response to stress"/>
    <property type="evidence" value="ECO:0007669"/>
    <property type="project" value="UniProtKB-ARBA"/>
</dbReference>
<gene>
    <name evidence="9" type="primary">sigH_1</name>
    <name evidence="9" type="ORF">MLIT_25860</name>
</gene>
<keyword evidence="3 6" id="KW-0731">Sigma factor</keyword>
<evidence type="ECO:0000313" key="9">
    <source>
        <dbReference type="EMBL" id="BBY16994.1"/>
    </source>
</evidence>
<keyword evidence="5 6" id="KW-0804">Transcription</keyword>
<dbReference type="EMBL" id="AP022586">
    <property type="protein sequence ID" value="BBY16994.1"/>
    <property type="molecule type" value="Genomic_DNA"/>
</dbReference>
<evidence type="ECO:0000256" key="4">
    <source>
        <dbReference type="ARBA" id="ARBA00023125"/>
    </source>
</evidence>
<dbReference type="InterPro" id="IPR013324">
    <property type="entry name" value="RNA_pol_sigma_r3/r4-like"/>
</dbReference>
<dbReference type="InterPro" id="IPR013325">
    <property type="entry name" value="RNA_pol_sigma_r2"/>
</dbReference>
<dbReference type="GO" id="GO:0006352">
    <property type="term" value="P:DNA-templated transcription initiation"/>
    <property type="evidence" value="ECO:0007669"/>
    <property type="project" value="InterPro"/>
</dbReference>
<dbReference type="InterPro" id="IPR014284">
    <property type="entry name" value="RNA_pol_sigma-70_dom"/>
</dbReference>
<evidence type="ECO:0000256" key="1">
    <source>
        <dbReference type="ARBA" id="ARBA00010641"/>
    </source>
</evidence>
<dbReference type="AlphaFoldDB" id="A0AAD1MS96"/>
<dbReference type="PROSITE" id="PS01063">
    <property type="entry name" value="SIGMA70_ECF"/>
    <property type="match status" value="1"/>
</dbReference>
<dbReference type="SUPFAM" id="SSF88659">
    <property type="entry name" value="Sigma3 and sigma4 domains of RNA polymerase sigma factors"/>
    <property type="match status" value="1"/>
</dbReference>
<dbReference type="NCBIfam" id="TIGR02937">
    <property type="entry name" value="sigma70-ECF"/>
    <property type="match status" value="1"/>
</dbReference>
<dbReference type="GO" id="GO:0003677">
    <property type="term" value="F:DNA binding"/>
    <property type="evidence" value="ECO:0007669"/>
    <property type="project" value="UniProtKB-KW"/>
</dbReference>
<reference evidence="9 10" key="1">
    <citation type="journal article" date="2019" name="Emerg. Microbes Infect.">
        <title>Comprehensive subspecies identification of 175 nontuberculous mycobacteria species based on 7547 genomic profiles.</title>
        <authorList>
            <person name="Matsumoto Y."/>
            <person name="Kinjo T."/>
            <person name="Motooka D."/>
            <person name="Nabeya D."/>
            <person name="Jung N."/>
            <person name="Uechi K."/>
            <person name="Horii T."/>
            <person name="Iida T."/>
            <person name="Fujita J."/>
            <person name="Nakamura S."/>
        </authorList>
    </citation>
    <scope>NUCLEOTIDE SEQUENCE [LARGE SCALE GENOMIC DNA]</scope>
    <source>
        <strain evidence="9 10">JCM 17423</strain>
    </source>
</reference>
<sequence>MTVTPVQPTSEPDRDLAARFADDTQPLFDALARKARRLTRCEADAEDLLQETLMHAYAGFHTFKEGSNVKAWLFRILYNRWVSTYRAKQCRPLEVPVDDITERELADSASRTPAGARSAEAEALAGLPDGEIRAALGGLPHGFREALYLADVEEYTYAEIAAILDIPLGTVMSRVSRGRGRLRIALAHLADGRGRFAPAQQCAA</sequence>
<organism evidence="9 10">
    <name type="scientific">Mycolicibacterium litorale</name>
    <dbReference type="NCBI Taxonomy" id="758802"/>
    <lineage>
        <taxon>Bacteria</taxon>
        <taxon>Bacillati</taxon>
        <taxon>Actinomycetota</taxon>
        <taxon>Actinomycetes</taxon>
        <taxon>Mycobacteriales</taxon>
        <taxon>Mycobacteriaceae</taxon>
        <taxon>Mycolicibacterium</taxon>
    </lineage>
</organism>
<evidence type="ECO:0000256" key="5">
    <source>
        <dbReference type="ARBA" id="ARBA00023163"/>
    </source>
</evidence>
<dbReference type="RefSeq" id="WP_134053345.1">
    <property type="nucleotide sequence ID" value="NZ_AP022586.1"/>
</dbReference>
<dbReference type="Gene3D" id="1.10.10.10">
    <property type="entry name" value="Winged helix-like DNA-binding domain superfamily/Winged helix DNA-binding domain"/>
    <property type="match status" value="1"/>
</dbReference>
<comment type="similarity">
    <text evidence="1 6">Belongs to the sigma-70 factor family. ECF subfamily.</text>
</comment>
<protein>
    <recommendedName>
        <fullName evidence="6">RNA polymerase sigma factor</fullName>
    </recommendedName>
</protein>
<keyword evidence="4 6" id="KW-0238">DNA-binding</keyword>
<proteinExistence type="inferred from homology"/>
<dbReference type="InterPro" id="IPR039425">
    <property type="entry name" value="RNA_pol_sigma-70-like"/>
</dbReference>
<dbReference type="Proteomes" id="UP000466607">
    <property type="component" value="Chromosome"/>
</dbReference>
<feature type="domain" description="RNA polymerase sigma factor 70 region 4 type 2" evidence="8">
    <location>
        <begin position="131"/>
        <end position="182"/>
    </location>
</feature>
<dbReference type="Gene3D" id="1.10.1740.10">
    <property type="match status" value="1"/>
</dbReference>
<dbReference type="SUPFAM" id="SSF88946">
    <property type="entry name" value="Sigma2 domain of RNA polymerase sigma factors"/>
    <property type="match status" value="1"/>
</dbReference>
<dbReference type="GO" id="GO:0016987">
    <property type="term" value="F:sigma factor activity"/>
    <property type="evidence" value="ECO:0007669"/>
    <property type="project" value="UniProtKB-KW"/>
</dbReference>
<evidence type="ECO:0000259" key="8">
    <source>
        <dbReference type="Pfam" id="PF08281"/>
    </source>
</evidence>
<accession>A0AAD1MS96</accession>
<keyword evidence="10" id="KW-1185">Reference proteome</keyword>
<dbReference type="InterPro" id="IPR036388">
    <property type="entry name" value="WH-like_DNA-bd_sf"/>
</dbReference>
<dbReference type="PANTHER" id="PTHR43133">
    <property type="entry name" value="RNA POLYMERASE ECF-TYPE SIGMA FACTO"/>
    <property type="match status" value="1"/>
</dbReference>
<dbReference type="CDD" id="cd06171">
    <property type="entry name" value="Sigma70_r4"/>
    <property type="match status" value="1"/>
</dbReference>
<keyword evidence="2 6" id="KW-0805">Transcription regulation</keyword>
<evidence type="ECO:0000259" key="7">
    <source>
        <dbReference type="Pfam" id="PF04542"/>
    </source>
</evidence>
<dbReference type="Pfam" id="PF08281">
    <property type="entry name" value="Sigma70_r4_2"/>
    <property type="match status" value="1"/>
</dbReference>